<comment type="caution">
    <text evidence="1">The sequence shown here is derived from an EMBL/GenBank/DDBJ whole genome shotgun (WGS) entry which is preliminary data.</text>
</comment>
<dbReference type="AlphaFoldDB" id="A0A8H6BD40"/>
<proteinExistence type="predicted"/>
<dbReference type="Proteomes" id="UP000568158">
    <property type="component" value="Unassembled WGS sequence"/>
</dbReference>
<reference evidence="1 2" key="1">
    <citation type="journal article" date="2020" name="Appl. Microbiol. Biotechnol.">
        <title>Targeted gene deletion in Brettanomyces bruxellensis with an expression-free CRISPR-Cas9 system.</title>
        <authorList>
            <person name="Varela C."/>
            <person name="Bartel C."/>
            <person name="Onetto C."/>
            <person name="Borneman A."/>
        </authorList>
    </citation>
    <scope>NUCLEOTIDE SEQUENCE [LARGE SCALE GENOMIC DNA]</scope>
    <source>
        <strain evidence="1 2">AWRI1613</strain>
    </source>
</reference>
<dbReference type="EMBL" id="JABCYN010000031">
    <property type="protein sequence ID" value="KAF6009079.1"/>
    <property type="molecule type" value="Genomic_DNA"/>
</dbReference>
<evidence type="ECO:0000313" key="2">
    <source>
        <dbReference type="Proteomes" id="UP000568158"/>
    </source>
</evidence>
<evidence type="ECO:0000313" key="1">
    <source>
        <dbReference type="EMBL" id="KAF6009079.1"/>
    </source>
</evidence>
<name>A0A8H6BD40_DEKBR</name>
<accession>A0A8H6BD40</accession>
<sequence length="133" mass="14177">MQAWRTLIGRLRAAGAAGTTVKAVLVVFVAESAIASVIEAESMNSAFGQAWKWLDRKETRRTLPRNPAGRTRRRPGALFLVVVGTDVGLTDSYNRVTATFGVQGDVAAAFPTQVQTMMPGLSLGALDGLPFEA</sequence>
<gene>
    <name evidence="1" type="ORF">HII12_003653</name>
</gene>
<organism evidence="1 2">
    <name type="scientific">Dekkera bruxellensis</name>
    <name type="common">Brettanomyces custersii</name>
    <dbReference type="NCBI Taxonomy" id="5007"/>
    <lineage>
        <taxon>Eukaryota</taxon>
        <taxon>Fungi</taxon>
        <taxon>Dikarya</taxon>
        <taxon>Ascomycota</taxon>
        <taxon>Saccharomycotina</taxon>
        <taxon>Pichiomycetes</taxon>
        <taxon>Pichiales</taxon>
        <taxon>Pichiaceae</taxon>
        <taxon>Brettanomyces</taxon>
    </lineage>
</organism>
<protein>
    <submittedName>
        <fullName evidence="1">Uncharacterized protein</fullName>
    </submittedName>
</protein>